<dbReference type="GeneID" id="59260699"/>
<accession>A0A8H6B4U1</accession>
<name>A0A8H6B4U1_9HELO</name>
<dbReference type="SMART" id="SM00248">
    <property type="entry name" value="ANK"/>
    <property type="match status" value="2"/>
</dbReference>
<dbReference type="Gene3D" id="1.25.40.20">
    <property type="entry name" value="Ankyrin repeat-containing domain"/>
    <property type="match status" value="1"/>
</dbReference>
<dbReference type="PROSITE" id="PS50297">
    <property type="entry name" value="ANK_REP_REGION"/>
    <property type="match status" value="1"/>
</dbReference>
<evidence type="ECO:0000313" key="4">
    <source>
        <dbReference type="EMBL" id="KAF5879429.1"/>
    </source>
</evidence>
<dbReference type="RefSeq" id="XP_037198373.1">
    <property type="nucleotide sequence ID" value="XM_037337007.1"/>
</dbReference>
<evidence type="ECO:0000256" key="3">
    <source>
        <dbReference type="PROSITE-ProRule" id="PRU00023"/>
    </source>
</evidence>
<organism evidence="4 5">
    <name type="scientific">Botrytis fragariae</name>
    <dbReference type="NCBI Taxonomy" id="1964551"/>
    <lineage>
        <taxon>Eukaryota</taxon>
        <taxon>Fungi</taxon>
        <taxon>Dikarya</taxon>
        <taxon>Ascomycota</taxon>
        <taxon>Pezizomycotina</taxon>
        <taxon>Leotiomycetes</taxon>
        <taxon>Helotiales</taxon>
        <taxon>Sclerotiniaceae</taxon>
        <taxon>Botrytis</taxon>
    </lineage>
</organism>
<dbReference type="Proteomes" id="UP000531561">
    <property type="component" value="Unassembled WGS sequence"/>
</dbReference>
<dbReference type="PROSITE" id="PS50088">
    <property type="entry name" value="ANK_REPEAT"/>
    <property type="match status" value="1"/>
</dbReference>
<protein>
    <submittedName>
        <fullName evidence="4">Putative nacht and ankyrin domain protein</fullName>
    </submittedName>
</protein>
<dbReference type="SUPFAM" id="SSF48403">
    <property type="entry name" value="Ankyrin repeat"/>
    <property type="match status" value="1"/>
</dbReference>
<reference evidence="4 5" key="1">
    <citation type="journal article" date="2020" name="Phytopathology">
        <title>A high-quality genome resource of Botrytis fragariae, a new and rapidly spreading fungal pathogen causing strawberry gray mold in the U.S.A.</title>
        <authorList>
            <person name="Wu Y."/>
            <person name="Saski C.A."/>
            <person name="Schnabel G."/>
            <person name="Xiao S."/>
            <person name="Hu M."/>
        </authorList>
    </citation>
    <scope>NUCLEOTIDE SEQUENCE [LARGE SCALE GENOMIC DNA]</scope>
    <source>
        <strain evidence="4 5">BVB16</strain>
    </source>
</reference>
<keyword evidence="2 3" id="KW-0040">ANK repeat</keyword>
<evidence type="ECO:0000313" key="5">
    <source>
        <dbReference type="Proteomes" id="UP000531561"/>
    </source>
</evidence>
<keyword evidence="1" id="KW-0677">Repeat</keyword>
<sequence length="190" mass="21486">MGEDIKRVEGNLLLETPCINLEILEIFFARARVPGISSDFSQTPLGFLICEKALSLCLQLQPGSEDAALYEAARFGHVDIVPYFLRELESNVRSQNKGLTYFHTAVLYGHIEMVEFLLSEGAEAHIRTDERRLTCYHLLMMRPGDEENLRRILELLSSCKPAIEVDAKETTSSLTALHMAVRNRNLYGVK</sequence>
<gene>
    <name evidence="4" type="ORF">Bfra_006638oa</name>
</gene>
<evidence type="ECO:0000256" key="2">
    <source>
        <dbReference type="ARBA" id="ARBA00023043"/>
    </source>
</evidence>
<proteinExistence type="predicted"/>
<dbReference type="EMBL" id="JABFCT010000001">
    <property type="protein sequence ID" value="KAF5879429.1"/>
    <property type="molecule type" value="Genomic_DNA"/>
</dbReference>
<dbReference type="InterPro" id="IPR002110">
    <property type="entry name" value="Ankyrin_rpt"/>
</dbReference>
<feature type="repeat" description="ANK" evidence="3">
    <location>
        <begin position="97"/>
        <end position="129"/>
    </location>
</feature>
<dbReference type="AlphaFoldDB" id="A0A8H6B4U1"/>
<keyword evidence="5" id="KW-1185">Reference proteome</keyword>
<dbReference type="Pfam" id="PF12796">
    <property type="entry name" value="Ank_2"/>
    <property type="match status" value="1"/>
</dbReference>
<dbReference type="PANTHER" id="PTHR24198">
    <property type="entry name" value="ANKYRIN REPEAT AND PROTEIN KINASE DOMAIN-CONTAINING PROTEIN"/>
    <property type="match status" value="1"/>
</dbReference>
<dbReference type="OrthoDB" id="9995210at2759"/>
<dbReference type="PANTHER" id="PTHR24198:SF165">
    <property type="entry name" value="ANKYRIN REPEAT-CONTAINING PROTEIN-RELATED"/>
    <property type="match status" value="1"/>
</dbReference>
<dbReference type="InterPro" id="IPR036770">
    <property type="entry name" value="Ankyrin_rpt-contain_sf"/>
</dbReference>
<evidence type="ECO:0000256" key="1">
    <source>
        <dbReference type="ARBA" id="ARBA00022737"/>
    </source>
</evidence>
<comment type="caution">
    <text evidence="4">The sequence shown here is derived from an EMBL/GenBank/DDBJ whole genome shotgun (WGS) entry which is preliminary data.</text>
</comment>